<organism evidence="1 2">
    <name type="scientific">Echinococcus granulosus</name>
    <name type="common">Hydatid tapeworm</name>
    <dbReference type="NCBI Taxonomy" id="6210"/>
    <lineage>
        <taxon>Eukaryota</taxon>
        <taxon>Metazoa</taxon>
        <taxon>Spiralia</taxon>
        <taxon>Lophotrochozoa</taxon>
        <taxon>Platyhelminthes</taxon>
        <taxon>Cestoda</taxon>
        <taxon>Eucestoda</taxon>
        <taxon>Cyclophyllidea</taxon>
        <taxon>Taeniidae</taxon>
        <taxon>Echinococcus</taxon>
        <taxon>Echinococcus granulosus group</taxon>
    </lineage>
</organism>
<dbReference type="AlphaFoldDB" id="W6TYK6"/>
<keyword evidence="2" id="KW-1185">Reference proteome</keyword>
<accession>W6TYK6</accession>
<proteinExistence type="predicted"/>
<reference evidence="1 2" key="1">
    <citation type="journal article" date="2013" name="Nat. Genet.">
        <title>The genome of the hydatid tapeworm Echinococcus granulosus.</title>
        <authorList>
            <person name="Zheng H."/>
            <person name="Zhang W."/>
            <person name="Zhang L."/>
            <person name="Zhang Z."/>
            <person name="Li J."/>
            <person name="Lu G."/>
            <person name="Zhu Y."/>
            <person name="Wang Y."/>
            <person name="Huang Y."/>
            <person name="Liu J."/>
            <person name="Kang H."/>
            <person name="Chen J."/>
            <person name="Wang L."/>
            <person name="Chen A."/>
            <person name="Yu S."/>
            <person name="Gao Z."/>
            <person name="Jin L."/>
            <person name="Gu W."/>
            <person name="Wang Z."/>
            <person name="Zhao L."/>
            <person name="Shi B."/>
            <person name="Wen H."/>
            <person name="Lin R."/>
            <person name="Jones M.K."/>
            <person name="Brejova B."/>
            <person name="Vinar T."/>
            <person name="Zhao G."/>
            <person name="McManus D.P."/>
            <person name="Chen Z."/>
            <person name="Zhou Y."/>
            <person name="Wang S."/>
        </authorList>
    </citation>
    <scope>NUCLEOTIDE SEQUENCE [LARGE SCALE GENOMIC DNA]</scope>
</reference>
<protein>
    <submittedName>
        <fullName evidence="1">Uncharacterized protein</fullName>
    </submittedName>
</protein>
<dbReference type="GeneID" id="36346986"/>
<dbReference type="KEGG" id="egl:EGR_11279"/>
<gene>
    <name evidence="1" type="ORF">EGR_11279</name>
</gene>
<dbReference type="EMBL" id="APAU02000701">
    <property type="protein sequence ID" value="EUB53870.1"/>
    <property type="molecule type" value="Genomic_DNA"/>
</dbReference>
<evidence type="ECO:0000313" key="1">
    <source>
        <dbReference type="EMBL" id="EUB53870.1"/>
    </source>
</evidence>
<dbReference type="RefSeq" id="XP_024345066.1">
    <property type="nucleotide sequence ID" value="XM_024500520.1"/>
</dbReference>
<name>W6TYK6_ECHGR</name>
<dbReference type="Proteomes" id="UP000019149">
    <property type="component" value="Unassembled WGS sequence"/>
</dbReference>
<sequence>MRKALQYQKITVKVYLHVFHNKKSAFKKNAFTCRYTNEYSVKQITSLWWLGCWTIFLPLGILESNLSQNKTLSSKNTSGVPFKAALWRFKQALAKHGVVRFEQSRLGKNIAFCLLESSKNYFQLIVFLAKTKWFEKITNAIPHTFYLKILFSV</sequence>
<evidence type="ECO:0000313" key="2">
    <source>
        <dbReference type="Proteomes" id="UP000019149"/>
    </source>
</evidence>
<dbReference type="CTD" id="36346986"/>
<comment type="caution">
    <text evidence="1">The sequence shown here is derived from an EMBL/GenBank/DDBJ whole genome shotgun (WGS) entry which is preliminary data.</text>
</comment>